<organism evidence="2 3">
    <name type="scientific">Lolium multiflorum</name>
    <name type="common">Italian ryegrass</name>
    <name type="synonym">Lolium perenne subsp. multiflorum</name>
    <dbReference type="NCBI Taxonomy" id="4521"/>
    <lineage>
        <taxon>Eukaryota</taxon>
        <taxon>Viridiplantae</taxon>
        <taxon>Streptophyta</taxon>
        <taxon>Embryophyta</taxon>
        <taxon>Tracheophyta</taxon>
        <taxon>Spermatophyta</taxon>
        <taxon>Magnoliopsida</taxon>
        <taxon>Liliopsida</taxon>
        <taxon>Poales</taxon>
        <taxon>Poaceae</taxon>
        <taxon>BOP clade</taxon>
        <taxon>Pooideae</taxon>
        <taxon>Poodae</taxon>
        <taxon>Poeae</taxon>
        <taxon>Poeae Chloroplast Group 2 (Poeae type)</taxon>
        <taxon>Loliodinae</taxon>
        <taxon>Loliinae</taxon>
        <taxon>Lolium</taxon>
    </lineage>
</organism>
<gene>
    <name evidence="2" type="ORF">QYE76_035665</name>
</gene>
<dbReference type="AlphaFoldDB" id="A0AAD8R0H9"/>
<proteinExistence type="predicted"/>
<evidence type="ECO:0000256" key="1">
    <source>
        <dbReference type="SAM" id="Coils"/>
    </source>
</evidence>
<reference evidence="2" key="1">
    <citation type="submission" date="2023-07" db="EMBL/GenBank/DDBJ databases">
        <title>A chromosome-level genome assembly of Lolium multiflorum.</title>
        <authorList>
            <person name="Chen Y."/>
            <person name="Copetti D."/>
            <person name="Kolliker R."/>
            <person name="Studer B."/>
        </authorList>
    </citation>
    <scope>NUCLEOTIDE SEQUENCE</scope>
    <source>
        <strain evidence="2">02402/16</strain>
        <tissue evidence="2">Leaf</tissue>
    </source>
</reference>
<evidence type="ECO:0000313" key="2">
    <source>
        <dbReference type="EMBL" id="KAK1611992.1"/>
    </source>
</evidence>
<dbReference type="Proteomes" id="UP001231189">
    <property type="component" value="Unassembled WGS sequence"/>
</dbReference>
<sequence length="132" mass="14318">MISPRLSIQTAVTIIKDFSSRFTLLQAENVRLQEDAYSKSAQLDQVVKIAATARQEVDSVKKEVGQLKKKLKGEKKEKGEALVQMKGEEDLLRNSIIALLGAADIPENTIGKLPVDSVADAISLAVESGKLV</sequence>
<accession>A0AAD8R0H9</accession>
<keyword evidence="1" id="KW-0175">Coiled coil</keyword>
<evidence type="ECO:0000313" key="3">
    <source>
        <dbReference type="Proteomes" id="UP001231189"/>
    </source>
</evidence>
<name>A0AAD8R0H9_LOLMU</name>
<comment type="caution">
    <text evidence="2">The sequence shown here is derived from an EMBL/GenBank/DDBJ whole genome shotgun (WGS) entry which is preliminary data.</text>
</comment>
<protein>
    <submittedName>
        <fullName evidence="2">Uncharacterized protein</fullName>
    </submittedName>
</protein>
<keyword evidence="3" id="KW-1185">Reference proteome</keyword>
<dbReference type="EMBL" id="JAUUTY010000007">
    <property type="protein sequence ID" value="KAK1611992.1"/>
    <property type="molecule type" value="Genomic_DNA"/>
</dbReference>
<feature type="coiled-coil region" evidence="1">
    <location>
        <begin position="50"/>
        <end position="77"/>
    </location>
</feature>